<dbReference type="OrthoDB" id="6418713at2759"/>
<evidence type="ECO:0000256" key="3">
    <source>
        <dbReference type="ARBA" id="ARBA00022989"/>
    </source>
</evidence>
<proteinExistence type="predicted"/>
<keyword evidence="3 5" id="KW-1133">Transmembrane helix</keyword>
<feature type="transmembrane region" description="Helical" evidence="5">
    <location>
        <begin position="131"/>
        <end position="150"/>
    </location>
</feature>
<feature type="transmembrane region" description="Helical" evidence="5">
    <location>
        <begin position="73"/>
        <end position="93"/>
    </location>
</feature>
<dbReference type="RefSeq" id="XP_013894493.1">
    <property type="nucleotide sequence ID" value="XM_014039039.1"/>
</dbReference>
<keyword evidence="8" id="KW-1185">Reference proteome</keyword>
<feature type="transmembrane region" description="Helical" evidence="5">
    <location>
        <begin position="235"/>
        <end position="252"/>
    </location>
</feature>
<dbReference type="GO" id="GO:0016020">
    <property type="term" value="C:membrane"/>
    <property type="evidence" value="ECO:0007669"/>
    <property type="project" value="UniProtKB-SubCell"/>
</dbReference>
<dbReference type="GeneID" id="25729856"/>
<comment type="subcellular location">
    <subcellularLocation>
        <location evidence="1">Membrane</location>
        <topology evidence="1">Multi-pass membrane protein</topology>
    </subcellularLocation>
</comment>
<protein>
    <recommendedName>
        <fullName evidence="6">Sugar phosphate transporter domain-containing protein</fullName>
    </recommendedName>
</protein>
<evidence type="ECO:0000256" key="5">
    <source>
        <dbReference type="SAM" id="Phobius"/>
    </source>
</evidence>
<feature type="domain" description="Sugar phosphate transporter" evidence="6">
    <location>
        <begin position="17"/>
        <end position="302"/>
    </location>
</feature>
<dbReference type="InterPro" id="IPR004853">
    <property type="entry name" value="Sugar_P_trans_dom"/>
</dbReference>
<dbReference type="AlphaFoldDB" id="A0A0D2KI41"/>
<dbReference type="KEGG" id="mng:MNEG_12489"/>
<organism evidence="7 8">
    <name type="scientific">Monoraphidium neglectum</name>
    <dbReference type="NCBI Taxonomy" id="145388"/>
    <lineage>
        <taxon>Eukaryota</taxon>
        <taxon>Viridiplantae</taxon>
        <taxon>Chlorophyta</taxon>
        <taxon>core chlorophytes</taxon>
        <taxon>Chlorophyceae</taxon>
        <taxon>CS clade</taxon>
        <taxon>Sphaeropleales</taxon>
        <taxon>Selenastraceae</taxon>
        <taxon>Monoraphidium</taxon>
    </lineage>
</organism>
<feature type="transmembrane region" description="Helical" evidence="5">
    <location>
        <begin position="194"/>
        <end position="215"/>
    </location>
</feature>
<dbReference type="Pfam" id="PF03151">
    <property type="entry name" value="TPT"/>
    <property type="match status" value="1"/>
</dbReference>
<sequence length="326" mass="33451">MAGVGARSAAVGLASTLSWMLVSSALIIANKRVYSKGFAYPMFVTGVGQLASALGGLLLGWLSGKRSRSLPPLGWLVPTLGPMWGFTFLTMWLGNAAYLHLSVAFIQIFKAMTPAVTLVLAVIAGQERLTLPLLASVTLIALGTGGATFVETGAPSWSALGALFFVGSSFTEAARVVGSQRLMSAHHFTSVETLVYVSLPAAALLIGGSLVSEGTGPLLLLRGVAGALAPIQGELAYAAALSFLVNLTSFWAIGSTGSLTFKVAGCLKNLAVIWYSVAVSREHVSGAQLGGYLVSVAGFMLYTLAKSQPSGRAVAPAAGAEKAKAA</sequence>
<evidence type="ECO:0000256" key="1">
    <source>
        <dbReference type="ARBA" id="ARBA00004141"/>
    </source>
</evidence>
<gene>
    <name evidence="7" type="ORF">MNEG_12489</name>
</gene>
<dbReference type="PANTHER" id="PTHR11132">
    <property type="entry name" value="SOLUTE CARRIER FAMILY 35"/>
    <property type="match status" value="1"/>
</dbReference>
<dbReference type="InterPro" id="IPR050186">
    <property type="entry name" value="TPT_transporter"/>
</dbReference>
<feature type="transmembrane region" description="Helical" evidence="5">
    <location>
        <begin position="99"/>
        <end position="124"/>
    </location>
</feature>
<keyword evidence="4 5" id="KW-0472">Membrane</keyword>
<evidence type="ECO:0000256" key="2">
    <source>
        <dbReference type="ARBA" id="ARBA00022692"/>
    </source>
</evidence>
<evidence type="ECO:0000259" key="6">
    <source>
        <dbReference type="Pfam" id="PF03151"/>
    </source>
</evidence>
<accession>A0A0D2KI41</accession>
<evidence type="ECO:0000256" key="4">
    <source>
        <dbReference type="ARBA" id="ARBA00023136"/>
    </source>
</evidence>
<dbReference type="EMBL" id="KK103491">
    <property type="protein sequence ID" value="KIY95473.1"/>
    <property type="molecule type" value="Genomic_DNA"/>
</dbReference>
<evidence type="ECO:0000313" key="8">
    <source>
        <dbReference type="Proteomes" id="UP000054498"/>
    </source>
</evidence>
<feature type="transmembrane region" description="Helical" evidence="5">
    <location>
        <begin position="39"/>
        <end position="61"/>
    </location>
</feature>
<dbReference type="Proteomes" id="UP000054498">
    <property type="component" value="Unassembled WGS sequence"/>
</dbReference>
<name>A0A0D2KI41_9CHLO</name>
<evidence type="ECO:0000313" key="7">
    <source>
        <dbReference type="EMBL" id="KIY95473.1"/>
    </source>
</evidence>
<keyword evidence="2 5" id="KW-0812">Transmembrane</keyword>
<feature type="transmembrane region" description="Helical" evidence="5">
    <location>
        <begin position="156"/>
        <end position="174"/>
    </location>
</feature>
<reference evidence="7 8" key="1">
    <citation type="journal article" date="2013" name="BMC Genomics">
        <title>Reconstruction of the lipid metabolism for the microalga Monoraphidium neglectum from its genome sequence reveals characteristics suitable for biofuel production.</title>
        <authorList>
            <person name="Bogen C."/>
            <person name="Al-Dilaimi A."/>
            <person name="Albersmeier A."/>
            <person name="Wichmann J."/>
            <person name="Grundmann M."/>
            <person name="Rupp O."/>
            <person name="Lauersen K.J."/>
            <person name="Blifernez-Klassen O."/>
            <person name="Kalinowski J."/>
            <person name="Goesmann A."/>
            <person name="Mussgnug J.H."/>
            <person name="Kruse O."/>
        </authorList>
    </citation>
    <scope>NUCLEOTIDE SEQUENCE [LARGE SCALE GENOMIC DNA]</scope>
    <source>
        <strain evidence="7 8">SAG 48.87</strain>
    </source>
</reference>